<evidence type="ECO:0000313" key="2">
    <source>
        <dbReference type="Proteomes" id="UP000283383"/>
    </source>
</evidence>
<dbReference type="Proteomes" id="UP000283383">
    <property type="component" value="Unassembled WGS sequence"/>
</dbReference>
<sequence>MTVHPVYAHFEKLFHTYNAKTKRYHFKCNHCNSELEGKKEFLVRHLAHPERSKCLVNDEISQIALSWQLERGAQTVIDVDNTTEIPRKTPPISSFVDRPMSKAENHNAVLMLLRAIISCALAFS</sequence>
<reference evidence="1 2" key="1">
    <citation type="journal article" date="2018" name="BMC Genomics">
        <title>Comparative genome analyses reveal sequence features reflecting distinct modes of host-adaptation between dicot and monocot powdery mildew.</title>
        <authorList>
            <person name="Wu Y."/>
            <person name="Ma X."/>
            <person name="Pan Z."/>
            <person name="Kale S.D."/>
            <person name="Song Y."/>
            <person name="King H."/>
            <person name="Zhang Q."/>
            <person name="Presley C."/>
            <person name="Deng X."/>
            <person name="Wei C.I."/>
            <person name="Xiao S."/>
        </authorList>
    </citation>
    <scope>NUCLEOTIDE SEQUENCE [LARGE SCALE GENOMIC DNA]</scope>
    <source>
        <strain evidence="1">UMSG3</strain>
    </source>
</reference>
<protein>
    <recommendedName>
        <fullName evidence="3">BED-type domain-containing protein</fullName>
    </recommendedName>
</protein>
<accession>A0A420I6P0</accession>
<feature type="non-terminal residue" evidence="1">
    <location>
        <position position="124"/>
    </location>
</feature>
<keyword evidence="2" id="KW-1185">Reference proteome</keyword>
<gene>
    <name evidence="1" type="ORF">GcM3_123018</name>
</gene>
<organism evidence="1 2">
    <name type="scientific">Golovinomyces cichoracearum</name>
    <dbReference type="NCBI Taxonomy" id="62708"/>
    <lineage>
        <taxon>Eukaryota</taxon>
        <taxon>Fungi</taxon>
        <taxon>Dikarya</taxon>
        <taxon>Ascomycota</taxon>
        <taxon>Pezizomycotina</taxon>
        <taxon>Leotiomycetes</taxon>
        <taxon>Erysiphales</taxon>
        <taxon>Erysiphaceae</taxon>
        <taxon>Golovinomyces</taxon>
    </lineage>
</organism>
<name>A0A420I6P0_9PEZI</name>
<dbReference type="EMBL" id="MCBQ01012320">
    <property type="protein sequence ID" value="RKF65341.1"/>
    <property type="molecule type" value="Genomic_DNA"/>
</dbReference>
<evidence type="ECO:0000313" key="1">
    <source>
        <dbReference type="EMBL" id="RKF65341.1"/>
    </source>
</evidence>
<evidence type="ECO:0008006" key="3">
    <source>
        <dbReference type="Google" id="ProtNLM"/>
    </source>
</evidence>
<comment type="caution">
    <text evidence="1">The sequence shown here is derived from an EMBL/GenBank/DDBJ whole genome shotgun (WGS) entry which is preliminary data.</text>
</comment>
<dbReference type="AlphaFoldDB" id="A0A420I6P0"/>
<proteinExistence type="predicted"/>